<name>A0A5C6BZX2_9BACT</name>
<comment type="caution">
    <text evidence="1">The sequence shown here is derived from an EMBL/GenBank/DDBJ whole genome shotgun (WGS) entry which is preliminary data.</text>
</comment>
<gene>
    <name evidence="1" type="ORF">Pla144_50700</name>
</gene>
<keyword evidence="2" id="KW-1185">Reference proteome</keyword>
<dbReference type="Proteomes" id="UP000318437">
    <property type="component" value="Unassembled WGS sequence"/>
</dbReference>
<sequence length="50" mass="5487">MLVHSIQGSREAKVTVHDTTYSGIPVETCITCHDRGKRIGVSFQGLMETP</sequence>
<evidence type="ECO:0000313" key="1">
    <source>
        <dbReference type="EMBL" id="TWU17823.1"/>
    </source>
</evidence>
<evidence type="ECO:0000313" key="2">
    <source>
        <dbReference type="Proteomes" id="UP000318437"/>
    </source>
</evidence>
<dbReference type="AlphaFoldDB" id="A0A5C6BZX2"/>
<proteinExistence type="predicted"/>
<dbReference type="EMBL" id="SJPS01000019">
    <property type="protein sequence ID" value="TWU17823.1"/>
    <property type="molecule type" value="Genomic_DNA"/>
</dbReference>
<organism evidence="1 2">
    <name type="scientific">Bythopirellula polymerisocia</name>
    <dbReference type="NCBI Taxonomy" id="2528003"/>
    <lineage>
        <taxon>Bacteria</taxon>
        <taxon>Pseudomonadati</taxon>
        <taxon>Planctomycetota</taxon>
        <taxon>Planctomycetia</taxon>
        <taxon>Pirellulales</taxon>
        <taxon>Lacipirellulaceae</taxon>
        <taxon>Bythopirellula</taxon>
    </lineage>
</organism>
<reference evidence="1 2" key="1">
    <citation type="submission" date="2019-02" db="EMBL/GenBank/DDBJ databases">
        <title>Deep-cultivation of Planctomycetes and their phenomic and genomic characterization uncovers novel biology.</title>
        <authorList>
            <person name="Wiegand S."/>
            <person name="Jogler M."/>
            <person name="Boedeker C."/>
            <person name="Pinto D."/>
            <person name="Vollmers J."/>
            <person name="Rivas-Marin E."/>
            <person name="Kohn T."/>
            <person name="Peeters S.H."/>
            <person name="Heuer A."/>
            <person name="Rast P."/>
            <person name="Oberbeckmann S."/>
            <person name="Bunk B."/>
            <person name="Jeske O."/>
            <person name="Meyerdierks A."/>
            <person name="Storesund J.E."/>
            <person name="Kallscheuer N."/>
            <person name="Luecker S."/>
            <person name="Lage O.M."/>
            <person name="Pohl T."/>
            <person name="Merkel B.J."/>
            <person name="Hornburger P."/>
            <person name="Mueller R.-W."/>
            <person name="Bruemmer F."/>
            <person name="Labrenz M."/>
            <person name="Spormann A.M."/>
            <person name="Op Den Camp H."/>
            <person name="Overmann J."/>
            <person name="Amann R."/>
            <person name="Jetten M.S.M."/>
            <person name="Mascher T."/>
            <person name="Medema M.H."/>
            <person name="Devos D.P."/>
            <person name="Kaster A.-K."/>
            <person name="Ovreas L."/>
            <person name="Rohde M."/>
            <person name="Galperin M.Y."/>
            <person name="Jogler C."/>
        </authorList>
    </citation>
    <scope>NUCLEOTIDE SEQUENCE [LARGE SCALE GENOMIC DNA]</scope>
    <source>
        <strain evidence="1 2">Pla144</strain>
    </source>
</reference>
<protein>
    <submittedName>
        <fullName evidence="1">Uncharacterized protein</fullName>
    </submittedName>
</protein>
<accession>A0A5C6BZX2</accession>